<gene>
    <name evidence="1" type="ORF">HRI96_03570</name>
</gene>
<dbReference type="EMBL" id="CP054257">
    <property type="protein sequence ID" value="QTQ11356.1"/>
    <property type="molecule type" value="Genomic_DNA"/>
</dbReference>
<evidence type="ECO:0000313" key="2">
    <source>
        <dbReference type="Proteomes" id="UP000671995"/>
    </source>
</evidence>
<dbReference type="AlphaFoldDB" id="A0A975IBU9"/>
<dbReference type="RefSeq" id="WP_210118151.1">
    <property type="nucleotide sequence ID" value="NZ_CP054257.1"/>
</dbReference>
<dbReference type="InterPro" id="IPR038495">
    <property type="entry name" value="ATPase_E_C"/>
</dbReference>
<evidence type="ECO:0008006" key="3">
    <source>
        <dbReference type="Google" id="ProtNLM"/>
    </source>
</evidence>
<name>A0A975IBU9_9SPIR</name>
<protein>
    <recommendedName>
        <fullName evidence="3">V-type proton ATPase subunit E</fullName>
    </recommendedName>
</protein>
<sequence length="212" mass="23953">MEELRSTEILDKEIQADARKKAEKILADADREAQRILDGVAKRMEDAAKEQGDLYEQKIKKFLHDTEAALPIEKGRFLASFIEDAVSSSIDSYLKAMPQEKRFELVKILFNKLKDNIKGKKINALVYGFDAEYAKKYFVSVLGSDLISCKETSFEKTGQTETGGINIHEGIILETEDKAVRCRLTLEEVVSEIEETQSKKLAETLFGGRLPE</sequence>
<dbReference type="Gene3D" id="3.30.2320.30">
    <property type="entry name" value="ATP synthase, E subunit, C-terminal"/>
    <property type="match status" value="1"/>
</dbReference>
<reference evidence="1" key="2">
    <citation type="journal article" date="2021" name="Microbiol. Resour. Announc.">
        <title>Complete Genome Sequences of Three Human Oral Treponema parvum Isolates.</title>
        <authorList>
            <person name="Zeng H."/>
            <person name="Watt R.M."/>
        </authorList>
    </citation>
    <scope>NUCLEOTIDE SEQUENCE</scope>
    <source>
        <strain evidence="1">ATCC 700773</strain>
    </source>
</reference>
<dbReference type="Proteomes" id="UP000671995">
    <property type="component" value="Chromosome"/>
</dbReference>
<accession>A0A975IBU9</accession>
<dbReference type="SUPFAM" id="SSF160527">
    <property type="entry name" value="V-type ATPase subunit E-like"/>
    <property type="match status" value="1"/>
</dbReference>
<reference evidence="1" key="1">
    <citation type="submission" date="2020-05" db="EMBL/GenBank/DDBJ databases">
        <authorList>
            <person name="Zeng H."/>
            <person name="Chan Y.K."/>
            <person name="Watt R.M."/>
        </authorList>
    </citation>
    <scope>NUCLEOTIDE SEQUENCE</scope>
    <source>
        <strain evidence="1">ATCC 700773</strain>
    </source>
</reference>
<proteinExistence type="predicted"/>
<evidence type="ECO:0000313" key="1">
    <source>
        <dbReference type="EMBL" id="QTQ11356.1"/>
    </source>
</evidence>
<organism evidence="1 2">
    <name type="scientific">Treponema parvum</name>
    <dbReference type="NCBI Taxonomy" id="138851"/>
    <lineage>
        <taxon>Bacteria</taxon>
        <taxon>Pseudomonadati</taxon>
        <taxon>Spirochaetota</taxon>
        <taxon>Spirochaetia</taxon>
        <taxon>Spirochaetales</taxon>
        <taxon>Treponemataceae</taxon>
        <taxon>Treponema</taxon>
    </lineage>
</organism>